<dbReference type="AlphaFoldDB" id="A0A645JM34"/>
<proteinExistence type="predicted"/>
<evidence type="ECO:0000313" key="1">
    <source>
        <dbReference type="EMBL" id="MPN64466.1"/>
    </source>
</evidence>
<reference evidence="1" key="1">
    <citation type="submission" date="2019-08" db="EMBL/GenBank/DDBJ databases">
        <authorList>
            <person name="Kucharzyk K."/>
            <person name="Murdoch R.W."/>
            <person name="Higgins S."/>
            <person name="Loffler F."/>
        </authorList>
    </citation>
    <scope>NUCLEOTIDE SEQUENCE</scope>
</reference>
<comment type="caution">
    <text evidence="1">The sequence shown here is derived from an EMBL/GenBank/DDBJ whole genome shotgun (WGS) entry which is preliminary data.</text>
</comment>
<protein>
    <submittedName>
        <fullName evidence="1">Uncharacterized protein</fullName>
    </submittedName>
</protein>
<dbReference type="EMBL" id="VSSQ01145372">
    <property type="protein sequence ID" value="MPN64466.1"/>
    <property type="molecule type" value="Genomic_DNA"/>
</dbReference>
<sequence>MTGPPDHTTRQTLAGIAGRLGAIIIRVFVNDDGFTDNVSNLKFIGEKSHNGPAMIGE</sequence>
<accession>A0A645JM34</accession>
<name>A0A645JM34_9ZZZZ</name>
<gene>
    <name evidence="1" type="ORF">SDC9_212241</name>
</gene>
<organism evidence="1">
    <name type="scientific">bioreactor metagenome</name>
    <dbReference type="NCBI Taxonomy" id="1076179"/>
    <lineage>
        <taxon>unclassified sequences</taxon>
        <taxon>metagenomes</taxon>
        <taxon>ecological metagenomes</taxon>
    </lineage>
</organism>